<dbReference type="EMBL" id="JAKJHZ010000009">
    <property type="protein sequence ID" value="MCF6378872.1"/>
    <property type="molecule type" value="Genomic_DNA"/>
</dbReference>
<feature type="region of interest" description="Disordered" evidence="1">
    <location>
        <begin position="51"/>
        <end position="104"/>
    </location>
</feature>
<sequence>MQNLRGTSPVAGRLPSPAYVIDDSGVDMGRYGGTTTAASLAAVALVLGGCGGGDAPDAGGSSPSSSEAPSPSASSESPSESPGESTSTPEPTPEVEPASGPTLEVGAIRVTAPAKFKQLYDTPFTDGATGRVGDGRSGIVLLGAVADDQVGLQGAMRNAFENGRKPPGFEDRGTTSLGGRTAFYYTAPEGRLLLKHVMGLWDAGYLVHIDISLPVSMPTAQQEEIVESVRLTYDSTWS</sequence>
<evidence type="ECO:0000313" key="2">
    <source>
        <dbReference type="EMBL" id="MCF6378872.1"/>
    </source>
</evidence>
<dbReference type="RefSeq" id="WP_236402941.1">
    <property type="nucleotide sequence ID" value="NZ_JAKJHZ010000009.1"/>
</dbReference>
<accession>A0ABS9HCE5</accession>
<protein>
    <recommendedName>
        <fullName evidence="4">Lipoprotein</fullName>
    </recommendedName>
</protein>
<gene>
    <name evidence="2" type="ORF">L2K70_14750</name>
</gene>
<reference evidence="2 3" key="1">
    <citation type="submission" date="2022-01" db="EMBL/GenBank/DDBJ databases">
        <title>Nocardioides sp. nov., an actinomycete isolated from mining soil.</title>
        <authorList>
            <person name="Liu L."/>
        </authorList>
    </citation>
    <scope>NUCLEOTIDE SEQUENCE [LARGE SCALE GENOMIC DNA]</scope>
    <source>
        <strain evidence="2 3">KLBMP 9356</strain>
    </source>
</reference>
<evidence type="ECO:0000313" key="3">
    <source>
        <dbReference type="Proteomes" id="UP001201161"/>
    </source>
</evidence>
<dbReference type="Proteomes" id="UP001201161">
    <property type="component" value="Unassembled WGS sequence"/>
</dbReference>
<comment type="caution">
    <text evidence="2">The sequence shown here is derived from an EMBL/GenBank/DDBJ whole genome shotgun (WGS) entry which is preliminary data.</text>
</comment>
<organism evidence="2 3">
    <name type="scientific">Nocardioides potassii</name>
    <dbReference type="NCBI Taxonomy" id="2911371"/>
    <lineage>
        <taxon>Bacteria</taxon>
        <taxon>Bacillati</taxon>
        <taxon>Actinomycetota</taxon>
        <taxon>Actinomycetes</taxon>
        <taxon>Propionibacteriales</taxon>
        <taxon>Nocardioidaceae</taxon>
        <taxon>Nocardioides</taxon>
    </lineage>
</organism>
<evidence type="ECO:0000256" key="1">
    <source>
        <dbReference type="SAM" id="MobiDB-lite"/>
    </source>
</evidence>
<keyword evidence="3" id="KW-1185">Reference proteome</keyword>
<evidence type="ECO:0008006" key="4">
    <source>
        <dbReference type="Google" id="ProtNLM"/>
    </source>
</evidence>
<proteinExistence type="predicted"/>
<name>A0ABS9HCE5_9ACTN</name>
<feature type="compositionally biased region" description="Low complexity" evidence="1">
    <location>
        <begin position="55"/>
        <end position="99"/>
    </location>
</feature>